<evidence type="ECO:0000256" key="2">
    <source>
        <dbReference type="ARBA" id="ARBA00022741"/>
    </source>
</evidence>
<accession>A0ABP7XUZ0</accession>
<dbReference type="EMBL" id="BAAAZH010000028">
    <property type="protein sequence ID" value="GAA4126453.1"/>
    <property type="molecule type" value="Genomic_DNA"/>
</dbReference>
<sequence>MAILHRATIRPTKPEVLSTLLGAPVDILAAYRLDDPAGEVGIEGFLLQVDDDVRHVVLTYRGAPLEGVEPLATMEHSVLGTRWIHRGDDDPVALACVAALLAGEQQQAAEEIWDGDVLVQTREPVVRLEVVDGAPAGEPRILDRLAPDAEGRHVRATWADGAGVVAIG</sequence>
<protein>
    <recommendedName>
        <fullName evidence="5">Maltokinase N-terminal cap domain-containing protein</fullName>
    </recommendedName>
</protein>
<reference evidence="7" key="1">
    <citation type="journal article" date="2019" name="Int. J. Syst. Evol. Microbiol.">
        <title>The Global Catalogue of Microorganisms (GCM) 10K type strain sequencing project: providing services to taxonomists for standard genome sequencing and annotation.</title>
        <authorList>
            <consortium name="The Broad Institute Genomics Platform"/>
            <consortium name="The Broad Institute Genome Sequencing Center for Infectious Disease"/>
            <person name="Wu L."/>
            <person name="Ma J."/>
        </authorList>
    </citation>
    <scope>NUCLEOTIDE SEQUENCE [LARGE SCALE GENOMIC DNA]</scope>
    <source>
        <strain evidence="7">JCM 16703</strain>
    </source>
</reference>
<evidence type="ECO:0000256" key="3">
    <source>
        <dbReference type="ARBA" id="ARBA00022777"/>
    </source>
</evidence>
<keyword evidence="2" id="KW-0547">Nucleotide-binding</keyword>
<evidence type="ECO:0000313" key="7">
    <source>
        <dbReference type="Proteomes" id="UP001501495"/>
    </source>
</evidence>
<evidence type="ECO:0000259" key="5">
    <source>
        <dbReference type="Pfam" id="PF18085"/>
    </source>
</evidence>
<dbReference type="RefSeq" id="WP_344734869.1">
    <property type="nucleotide sequence ID" value="NZ_BAAAZH010000028.1"/>
</dbReference>
<dbReference type="InterPro" id="IPR040999">
    <property type="entry name" value="Mak_N_cap"/>
</dbReference>
<name>A0ABP7XUZ0_9ACTN</name>
<proteinExistence type="predicted"/>
<keyword evidence="3" id="KW-0418">Kinase</keyword>
<dbReference type="Proteomes" id="UP001501495">
    <property type="component" value="Unassembled WGS sequence"/>
</dbReference>
<evidence type="ECO:0000256" key="4">
    <source>
        <dbReference type="ARBA" id="ARBA00022840"/>
    </source>
</evidence>
<keyword evidence="1" id="KW-0808">Transferase</keyword>
<gene>
    <name evidence="6" type="ORF">GCM10022215_36080</name>
</gene>
<keyword evidence="7" id="KW-1185">Reference proteome</keyword>
<keyword evidence="4" id="KW-0067">ATP-binding</keyword>
<feature type="domain" description="Maltokinase N-terminal cap" evidence="5">
    <location>
        <begin position="25"/>
        <end position="85"/>
    </location>
</feature>
<dbReference type="Pfam" id="PF18085">
    <property type="entry name" value="Mak_N_cap"/>
    <property type="match status" value="1"/>
</dbReference>
<evidence type="ECO:0000256" key="1">
    <source>
        <dbReference type="ARBA" id="ARBA00022679"/>
    </source>
</evidence>
<evidence type="ECO:0000313" key="6">
    <source>
        <dbReference type="EMBL" id="GAA4126453.1"/>
    </source>
</evidence>
<organism evidence="6 7">
    <name type="scientific">Nocardioides fonticola</name>
    <dbReference type="NCBI Taxonomy" id="450363"/>
    <lineage>
        <taxon>Bacteria</taxon>
        <taxon>Bacillati</taxon>
        <taxon>Actinomycetota</taxon>
        <taxon>Actinomycetes</taxon>
        <taxon>Propionibacteriales</taxon>
        <taxon>Nocardioidaceae</taxon>
        <taxon>Nocardioides</taxon>
    </lineage>
</organism>
<comment type="caution">
    <text evidence="6">The sequence shown here is derived from an EMBL/GenBank/DDBJ whole genome shotgun (WGS) entry which is preliminary data.</text>
</comment>